<evidence type="ECO:0000256" key="6">
    <source>
        <dbReference type="ARBA" id="ARBA00023136"/>
    </source>
</evidence>
<feature type="transmembrane region" description="Helical" evidence="7">
    <location>
        <begin position="94"/>
        <end position="114"/>
    </location>
</feature>
<feature type="transmembrane region" description="Helical" evidence="7">
    <location>
        <begin position="126"/>
        <end position="150"/>
    </location>
</feature>
<dbReference type="Proteomes" id="UP001204015">
    <property type="component" value="Unassembled WGS sequence"/>
</dbReference>
<feature type="transmembrane region" description="Helical" evidence="7">
    <location>
        <begin position="21"/>
        <end position="38"/>
    </location>
</feature>
<keyword evidence="9" id="KW-1185">Reference proteome</keyword>
<feature type="transmembrane region" description="Helical" evidence="7">
    <location>
        <begin position="194"/>
        <end position="213"/>
    </location>
</feature>
<feature type="transmembrane region" description="Helical" evidence="7">
    <location>
        <begin position="301"/>
        <end position="321"/>
    </location>
</feature>
<comment type="similarity">
    <text evidence="2">Belongs to the polysaccharide synthase family.</text>
</comment>
<reference evidence="8 9" key="1">
    <citation type="submission" date="2022-06" db="EMBL/GenBank/DDBJ databases">
        <title>A taxonomic note on the genus Prevotella: Description of four novel genera and emended description of the genera Hallella and Xylanibacter.</title>
        <authorList>
            <person name="Hitch T.C.A."/>
        </authorList>
    </citation>
    <scope>NUCLEOTIDE SEQUENCE [LARGE SCALE GENOMIC DNA]</scope>
    <source>
        <strain evidence="8 9">DSM 100619</strain>
    </source>
</reference>
<comment type="caution">
    <text evidence="8">The sequence shown here is derived from an EMBL/GenBank/DDBJ whole genome shotgun (WGS) entry which is preliminary data.</text>
</comment>
<gene>
    <name evidence="8" type="ORF">NG821_05255</name>
</gene>
<keyword evidence="5 7" id="KW-1133">Transmembrane helix</keyword>
<sequence length="459" mass="51478">MQILNAVIGIFLARLLLPADYGLIGMLTIFSAIATTLQESGFTSALTNKKHPTDNDYNSVFWFCNIMGIILYIILFFCAPLIADFFHQPKLILLSRVDFLCILLSALGIVPQAYLYKYLMIKQTSILRVSVLALSGVGGIIMAFCGMGYWSIVTQQLIYVGLQSLGKFFFIPWRPSLHIDFQPVKEMFGFSSKILITNVIGQISGNILTVIFGRILSVKTVGNFTQASKWNGMASSTVSGMIAQVAQPVFASIQDQKDRQLNILRKMMRFTSYLVFPAMFGLAIVAPEFIILLISDKWADSIPILQLLCISGAMSPLYLPLQNLLISHGRSDLFMWVNIIQIILQCAIILAFSRYGILTMITVYSLFYMVWTVAWQIPLKKIIGYTFFNLLQDSIPFMLSALIAVGLAYAATLTIDSLIIKLILKIIIAVAVYYLIMRFGHAKIQRDCLNYVFHRKGGH</sequence>
<keyword evidence="6 7" id="KW-0472">Membrane</keyword>
<evidence type="ECO:0000256" key="2">
    <source>
        <dbReference type="ARBA" id="ARBA00007430"/>
    </source>
</evidence>
<evidence type="ECO:0000256" key="4">
    <source>
        <dbReference type="ARBA" id="ARBA00022692"/>
    </source>
</evidence>
<feature type="transmembrane region" description="Helical" evidence="7">
    <location>
        <begin position="357"/>
        <end position="375"/>
    </location>
</feature>
<protein>
    <submittedName>
        <fullName evidence="8">Lipopolysaccharide biosynthesis protein</fullName>
    </submittedName>
</protein>
<keyword evidence="4 7" id="KW-0812">Transmembrane</keyword>
<evidence type="ECO:0000313" key="9">
    <source>
        <dbReference type="Proteomes" id="UP001204015"/>
    </source>
</evidence>
<proteinExistence type="inferred from homology"/>
<feature type="transmembrane region" description="Helical" evidence="7">
    <location>
        <begin position="274"/>
        <end position="295"/>
    </location>
</feature>
<dbReference type="Pfam" id="PF13440">
    <property type="entry name" value="Polysacc_synt_3"/>
    <property type="match status" value="1"/>
</dbReference>
<organism evidence="8 9">
    <name type="scientific">Segatella cerevisiae</name>
    <dbReference type="NCBI Taxonomy" id="2053716"/>
    <lineage>
        <taxon>Bacteria</taxon>
        <taxon>Pseudomonadati</taxon>
        <taxon>Bacteroidota</taxon>
        <taxon>Bacteroidia</taxon>
        <taxon>Bacteroidales</taxon>
        <taxon>Prevotellaceae</taxon>
        <taxon>Segatella</taxon>
    </lineage>
</organism>
<keyword evidence="3" id="KW-1003">Cell membrane</keyword>
<evidence type="ECO:0000256" key="1">
    <source>
        <dbReference type="ARBA" id="ARBA00004651"/>
    </source>
</evidence>
<dbReference type="InterPro" id="IPR050833">
    <property type="entry name" value="Poly_Biosynth_Transport"/>
</dbReference>
<evidence type="ECO:0000256" key="3">
    <source>
        <dbReference type="ARBA" id="ARBA00022475"/>
    </source>
</evidence>
<dbReference type="EMBL" id="JAMXLY010000014">
    <property type="protein sequence ID" value="MCO6025250.1"/>
    <property type="molecule type" value="Genomic_DNA"/>
</dbReference>
<feature type="transmembrane region" description="Helical" evidence="7">
    <location>
        <begin position="59"/>
        <end position="82"/>
    </location>
</feature>
<feature type="transmembrane region" description="Helical" evidence="7">
    <location>
        <begin position="333"/>
        <end position="351"/>
    </location>
</feature>
<feature type="transmembrane region" description="Helical" evidence="7">
    <location>
        <begin position="418"/>
        <end position="436"/>
    </location>
</feature>
<accession>A0ABT1BX01</accession>
<dbReference type="CDD" id="cd13127">
    <property type="entry name" value="MATE_tuaB_like"/>
    <property type="match status" value="1"/>
</dbReference>
<dbReference type="PANTHER" id="PTHR30250:SF10">
    <property type="entry name" value="LIPOPOLYSACCHARIDE BIOSYNTHESIS PROTEIN WZXC"/>
    <property type="match status" value="1"/>
</dbReference>
<evidence type="ECO:0000313" key="8">
    <source>
        <dbReference type="EMBL" id="MCO6025250.1"/>
    </source>
</evidence>
<name>A0ABT1BX01_9BACT</name>
<dbReference type="PANTHER" id="PTHR30250">
    <property type="entry name" value="PST FAMILY PREDICTED COLANIC ACID TRANSPORTER"/>
    <property type="match status" value="1"/>
</dbReference>
<comment type="subcellular location">
    <subcellularLocation>
        <location evidence="1">Cell membrane</location>
        <topology evidence="1">Multi-pass membrane protein</topology>
    </subcellularLocation>
</comment>
<evidence type="ECO:0000256" key="5">
    <source>
        <dbReference type="ARBA" id="ARBA00022989"/>
    </source>
</evidence>
<feature type="transmembrane region" description="Helical" evidence="7">
    <location>
        <begin position="395"/>
        <end position="412"/>
    </location>
</feature>
<evidence type="ECO:0000256" key="7">
    <source>
        <dbReference type="SAM" id="Phobius"/>
    </source>
</evidence>